<evidence type="ECO:0000256" key="1">
    <source>
        <dbReference type="SAM" id="MobiDB-lite"/>
    </source>
</evidence>
<dbReference type="EMBL" id="AQPH01000001">
    <property type="protein sequence ID" value="EPY03460.1"/>
    <property type="molecule type" value="Genomic_DNA"/>
</dbReference>
<protein>
    <submittedName>
        <fullName evidence="2">Uncharacterized protein</fullName>
    </submittedName>
</protein>
<reference evidence="2 3" key="1">
    <citation type="submission" date="2013-04" db="EMBL/GenBank/DDBJ databases">
        <authorList>
            <person name="Kuznetsov B."/>
            <person name="Ivanovsky R."/>
        </authorList>
    </citation>
    <scope>NUCLEOTIDE SEQUENCE [LARGE SCALE GENOMIC DNA]</scope>
    <source>
        <strain evidence="2 3">MGU-K5</strain>
    </source>
</reference>
<gene>
    <name evidence="2" type="ORF">K678_00075</name>
</gene>
<dbReference type="eggNOG" id="ENOG5032EZZ">
    <property type="taxonomic scope" value="Bacteria"/>
</dbReference>
<organism evidence="2 3">
    <name type="scientific">Magnetospirillum fulvum MGU-K5</name>
    <dbReference type="NCBI Taxonomy" id="1316936"/>
    <lineage>
        <taxon>Bacteria</taxon>
        <taxon>Pseudomonadati</taxon>
        <taxon>Pseudomonadota</taxon>
        <taxon>Alphaproteobacteria</taxon>
        <taxon>Rhodospirillales</taxon>
        <taxon>Rhodospirillaceae</taxon>
        <taxon>Magnetospirillum</taxon>
    </lineage>
</organism>
<proteinExistence type="predicted"/>
<sequence>MLLPSCASVINASSSDVLIRTRPEPARCALSGQGGYRETIDAPATVAVPRSAAPVTVSCSAPGYRQTVATLSASADGWVWGNSALVIVTGGVAFLGMAVDEATGSVWNYQPDFTVPLDEDKPRPLNLRQRGEAASTKLGE</sequence>
<dbReference type="OrthoDB" id="7355661at2"/>
<accession>S9TYN9</accession>
<feature type="region of interest" description="Disordered" evidence="1">
    <location>
        <begin position="119"/>
        <end position="140"/>
    </location>
</feature>
<evidence type="ECO:0000313" key="3">
    <source>
        <dbReference type="Proteomes" id="UP000015350"/>
    </source>
</evidence>
<dbReference type="RefSeq" id="WP_021130406.1">
    <property type="nucleotide sequence ID" value="NZ_AQPH01000001.1"/>
</dbReference>
<name>S9TYN9_MAGFU</name>
<dbReference type="AlphaFoldDB" id="S9TYN9"/>
<dbReference type="Proteomes" id="UP000015350">
    <property type="component" value="Unassembled WGS sequence"/>
</dbReference>
<comment type="caution">
    <text evidence="2">The sequence shown here is derived from an EMBL/GenBank/DDBJ whole genome shotgun (WGS) entry which is preliminary data.</text>
</comment>
<dbReference type="STRING" id="1316936.K678_00075"/>
<evidence type="ECO:0000313" key="2">
    <source>
        <dbReference type="EMBL" id="EPY03460.1"/>
    </source>
</evidence>